<protein>
    <submittedName>
        <fullName evidence="1">Uncharacterized protein</fullName>
    </submittedName>
</protein>
<name>X1QP99_9ZZZZ</name>
<reference evidence="1" key="1">
    <citation type="journal article" date="2014" name="Front. Microbiol.">
        <title>High frequency of phylogenetically diverse reductive dehalogenase-homologous genes in deep subseafloor sedimentary metagenomes.</title>
        <authorList>
            <person name="Kawai M."/>
            <person name="Futagami T."/>
            <person name="Toyoda A."/>
            <person name="Takaki Y."/>
            <person name="Nishi S."/>
            <person name="Hori S."/>
            <person name="Arai W."/>
            <person name="Tsubouchi T."/>
            <person name="Morono Y."/>
            <person name="Uchiyama I."/>
            <person name="Ito T."/>
            <person name="Fujiyama A."/>
            <person name="Inagaki F."/>
            <person name="Takami H."/>
        </authorList>
    </citation>
    <scope>NUCLEOTIDE SEQUENCE</scope>
    <source>
        <strain evidence="1">Expedition CK06-06</strain>
    </source>
</reference>
<dbReference type="EMBL" id="BARV01041659">
    <property type="protein sequence ID" value="GAI52805.1"/>
    <property type="molecule type" value="Genomic_DNA"/>
</dbReference>
<organism evidence="1">
    <name type="scientific">marine sediment metagenome</name>
    <dbReference type="NCBI Taxonomy" id="412755"/>
    <lineage>
        <taxon>unclassified sequences</taxon>
        <taxon>metagenomes</taxon>
        <taxon>ecological metagenomes</taxon>
    </lineage>
</organism>
<sequence>MNSKPRLGRKDIFTESKIDIKPGRKKAIKPESQKRIKVTFQIPEKLFIQIKIKAAKERKRISGLVGEIFSQYLS</sequence>
<proteinExistence type="predicted"/>
<evidence type="ECO:0000313" key="1">
    <source>
        <dbReference type="EMBL" id="GAI52805.1"/>
    </source>
</evidence>
<dbReference type="AlphaFoldDB" id="X1QP99"/>
<accession>X1QP99</accession>
<gene>
    <name evidence="1" type="ORF">S06H3_62963</name>
</gene>
<comment type="caution">
    <text evidence="1">The sequence shown here is derived from an EMBL/GenBank/DDBJ whole genome shotgun (WGS) entry which is preliminary data.</text>
</comment>